<feature type="region of interest" description="Disordered" evidence="1">
    <location>
        <begin position="1"/>
        <end position="32"/>
    </location>
</feature>
<evidence type="ECO:0000313" key="2">
    <source>
        <dbReference type="EMBL" id="MDU0356398.1"/>
    </source>
</evidence>
<dbReference type="Proteomes" id="UP001247805">
    <property type="component" value="Unassembled WGS sequence"/>
</dbReference>
<dbReference type="RefSeq" id="WP_316027883.1">
    <property type="nucleotide sequence ID" value="NZ_JAWDIO010000002.1"/>
</dbReference>
<comment type="caution">
    <text evidence="2">The sequence shown here is derived from an EMBL/GenBank/DDBJ whole genome shotgun (WGS) entry which is preliminary data.</text>
</comment>
<dbReference type="EMBL" id="JAWDIO010000002">
    <property type="protein sequence ID" value="MDU0356398.1"/>
    <property type="molecule type" value="Genomic_DNA"/>
</dbReference>
<sequence length="55" mass="5915">MITSGDSTATVTSATPSRLQTDGPKPAHFPQPKAIATSIQARIAKVRQWESIYSD</sequence>
<protein>
    <submittedName>
        <fullName evidence="2">Uncharacterized protein</fullName>
    </submittedName>
</protein>
<gene>
    <name evidence="2" type="ORF">RS130_23120</name>
</gene>
<feature type="compositionally biased region" description="Polar residues" evidence="1">
    <location>
        <begin position="1"/>
        <end position="20"/>
    </location>
</feature>
<organism evidence="2 3">
    <name type="scientific">Paraglaciecola aquimarina</name>
    <dbReference type="NCBI Taxonomy" id="1235557"/>
    <lineage>
        <taxon>Bacteria</taxon>
        <taxon>Pseudomonadati</taxon>
        <taxon>Pseudomonadota</taxon>
        <taxon>Gammaproteobacteria</taxon>
        <taxon>Alteromonadales</taxon>
        <taxon>Alteromonadaceae</taxon>
        <taxon>Paraglaciecola</taxon>
    </lineage>
</organism>
<keyword evidence="3" id="KW-1185">Reference proteome</keyword>
<accession>A0ABU3T2D5</accession>
<reference evidence="2 3" key="1">
    <citation type="submission" date="2023-10" db="EMBL/GenBank/DDBJ databases">
        <title>Glaciecola aquimarina strain GGW-M5 nov., isolated from a coastal seawater.</title>
        <authorList>
            <person name="Bayburt H."/>
            <person name="Kim J.M."/>
            <person name="Choi B.J."/>
            <person name="Jeon C.O."/>
        </authorList>
    </citation>
    <scope>NUCLEOTIDE SEQUENCE [LARGE SCALE GENOMIC DNA]</scope>
    <source>
        <strain evidence="2 3">KCTC 32108</strain>
    </source>
</reference>
<evidence type="ECO:0000313" key="3">
    <source>
        <dbReference type="Proteomes" id="UP001247805"/>
    </source>
</evidence>
<evidence type="ECO:0000256" key="1">
    <source>
        <dbReference type="SAM" id="MobiDB-lite"/>
    </source>
</evidence>
<name>A0ABU3T2D5_9ALTE</name>
<proteinExistence type="predicted"/>